<name>A0A511VAI3_9BACL</name>
<organism evidence="1 2">
    <name type="scientific">Aneurinibacillus danicus</name>
    <dbReference type="NCBI Taxonomy" id="267746"/>
    <lineage>
        <taxon>Bacteria</taxon>
        <taxon>Bacillati</taxon>
        <taxon>Bacillota</taxon>
        <taxon>Bacilli</taxon>
        <taxon>Bacillales</taxon>
        <taxon>Paenibacillaceae</taxon>
        <taxon>Aneurinibacillus group</taxon>
        <taxon>Aneurinibacillus</taxon>
    </lineage>
</organism>
<evidence type="ECO:0000313" key="2">
    <source>
        <dbReference type="Proteomes" id="UP000321157"/>
    </source>
</evidence>
<proteinExistence type="predicted"/>
<reference evidence="1 2" key="1">
    <citation type="submission" date="2019-07" db="EMBL/GenBank/DDBJ databases">
        <title>Whole genome shotgun sequence of Aneurinibacillus danicus NBRC 102444.</title>
        <authorList>
            <person name="Hosoyama A."/>
            <person name="Uohara A."/>
            <person name="Ohji S."/>
            <person name="Ichikawa N."/>
        </authorList>
    </citation>
    <scope>NUCLEOTIDE SEQUENCE [LARGE SCALE GENOMIC DNA]</scope>
    <source>
        <strain evidence="1 2">NBRC 102444</strain>
    </source>
</reference>
<gene>
    <name evidence="1" type="ORF">ADA01nite_34060</name>
</gene>
<dbReference type="RefSeq" id="WP_146811449.1">
    <property type="nucleotide sequence ID" value="NZ_BJXX01000159.1"/>
</dbReference>
<sequence length="103" mass="12145">MQKTSYYQQFQIAGPDKNELKTYLFRVERGYVAAIPAMSWCFFMSDVRLHKDGKEGTQEHVLYWMDSESIIPHERAEIAARDIVQKANEDMKRRGDKHGKNYN</sequence>
<dbReference type="AlphaFoldDB" id="A0A511VAI3"/>
<protein>
    <submittedName>
        <fullName evidence="1">Uncharacterized protein</fullName>
    </submittedName>
</protein>
<comment type="caution">
    <text evidence="1">The sequence shown here is derived from an EMBL/GenBank/DDBJ whole genome shotgun (WGS) entry which is preliminary data.</text>
</comment>
<keyword evidence="2" id="KW-1185">Reference proteome</keyword>
<dbReference type="EMBL" id="BJXX01000159">
    <property type="protein sequence ID" value="GEN35946.1"/>
    <property type="molecule type" value="Genomic_DNA"/>
</dbReference>
<accession>A0A511VAI3</accession>
<evidence type="ECO:0000313" key="1">
    <source>
        <dbReference type="EMBL" id="GEN35946.1"/>
    </source>
</evidence>
<dbReference type="Proteomes" id="UP000321157">
    <property type="component" value="Unassembled WGS sequence"/>
</dbReference>